<gene>
    <name evidence="4" type="ORF">MCMEM_0263</name>
</gene>
<dbReference type="EMBL" id="CP009518">
    <property type="protein sequence ID" value="AKB84316.1"/>
    <property type="molecule type" value="Genomic_DNA"/>
</dbReference>
<dbReference type="RefSeq" id="WP_048204537.1">
    <property type="nucleotide sequence ID" value="NZ_CP009518.1"/>
</dbReference>
<comment type="similarity">
    <text evidence="1">Belongs to the Nre family.</text>
</comment>
<sequence length="406" mass="45188">MSRSLCIKCKGKGLCGRPLCPILEKFRSTETTTASVSSDGSVFGASPPAVFVGRYGYPQVKAGPMIPPQVDAKDAMALEDPKQWLSMDIQDVISARCQLVRANSTIDVKDAMKPHKLLEKSQELALSKSPVDTEAWFSKPLQQKLKFDSVLTPMGPSGAVKDFDIAENPKVPKKVDYLAYDTDALAKDVVCELFRGDIPTEHITRLLSIGLLGQQRKLVPTRWAITATDDMAGKDIIDRVRDMPLVSEISVFSGGCFGNYFEIMLVPRVFSFELLEIWMKRSVWSGGSSWIGQDMEDINGKKGYSNLAGGYYAARIAALEYLEDAGRQASVFMIREITPEYWAPLGVWVVREAARNAMASIPRTFETIEEAMDDMATRVRTPAPEWKAKTKMLSDLRFQRTLDSFL</sequence>
<evidence type="ECO:0000256" key="1">
    <source>
        <dbReference type="HAMAP-Rule" id="MF_02096"/>
    </source>
</evidence>
<dbReference type="InterPro" id="IPR006979">
    <property type="entry name" value="Nre_C"/>
</dbReference>
<feature type="domain" description="Archaeal Nre C-terminal" evidence="3">
    <location>
        <begin position="296"/>
        <end position="405"/>
    </location>
</feature>
<keyword evidence="1" id="KW-0227">DNA damage</keyword>
<evidence type="ECO:0000259" key="3">
    <source>
        <dbReference type="Pfam" id="PF04895"/>
    </source>
</evidence>
<evidence type="ECO:0000259" key="2">
    <source>
        <dbReference type="Pfam" id="PF04894"/>
    </source>
</evidence>
<dbReference type="KEGG" id="mmet:MCMEM_0263"/>
<keyword evidence="1" id="KW-0863">Zinc-finger</keyword>
<keyword evidence="5" id="KW-1185">Reference proteome</keyword>
<dbReference type="Pfam" id="PF04894">
    <property type="entry name" value="Nre_N"/>
    <property type="match status" value="1"/>
</dbReference>
<dbReference type="PANTHER" id="PTHR38136:SF2">
    <property type="entry name" value="DNA REPAIR PROTEIN"/>
    <property type="match status" value="1"/>
</dbReference>
<evidence type="ECO:0000313" key="4">
    <source>
        <dbReference type="EMBL" id="AKB84316.1"/>
    </source>
</evidence>
<dbReference type="PANTHER" id="PTHR38136">
    <property type="entry name" value="DNA REPAIR PROTEIN"/>
    <property type="match status" value="1"/>
</dbReference>
<feature type="domain" description="Archaeal Nre N-terminal" evidence="2">
    <location>
        <begin position="14"/>
        <end position="285"/>
    </location>
</feature>
<proteinExistence type="inferred from homology"/>
<accession>A0A0E3SP32</accession>
<keyword evidence="1" id="KW-0234">DNA repair</keyword>
<dbReference type="STRING" id="1434104.MCMEM_0263"/>
<evidence type="ECO:0000313" key="5">
    <source>
        <dbReference type="Proteomes" id="UP000033048"/>
    </source>
</evidence>
<reference evidence="4 5" key="1">
    <citation type="submission" date="2014-07" db="EMBL/GenBank/DDBJ databases">
        <title>Methanogenic archaea and the global carbon cycle.</title>
        <authorList>
            <person name="Henriksen J.R."/>
            <person name="Luke J."/>
            <person name="Reinhart S."/>
            <person name="Benedict M.N."/>
            <person name="Youngblut N.D."/>
            <person name="Metcalf M.E."/>
            <person name="Whitaker R.J."/>
            <person name="Metcalf W.W."/>
        </authorList>
    </citation>
    <scope>NUCLEOTIDE SEQUENCE [LARGE SCALE GENOMIC DNA]</scope>
    <source>
        <strain evidence="4 5">MM1</strain>
    </source>
</reference>
<dbReference type="InterPro" id="IPR006978">
    <property type="entry name" value="Nre_N"/>
</dbReference>
<dbReference type="PATRIC" id="fig|1434104.5.peg.279"/>
<dbReference type="AlphaFoldDB" id="A0A0E3SP32"/>
<dbReference type="HAMAP" id="MF_02096">
    <property type="entry name" value="Nre"/>
    <property type="match status" value="1"/>
</dbReference>
<comment type="domain">
    <text evidence="1">Contains a predicted C4 metal binding domain at the N-terminus, which could be a zinc finger DNA binding domain.</text>
</comment>
<protein>
    <recommendedName>
        <fullName evidence="1">DNA repair protein</fullName>
    </recommendedName>
</protein>
<organism evidence="4 5">
    <name type="scientific">Methanococcoides methylutens MM1</name>
    <dbReference type="NCBI Taxonomy" id="1434104"/>
    <lineage>
        <taxon>Archaea</taxon>
        <taxon>Methanobacteriati</taxon>
        <taxon>Methanobacteriota</taxon>
        <taxon>Stenosarchaea group</taxon>
        <taxon>Methanomicrobia</taxon>
        <taxon>Methanosarcinales</taxon>
        <taxon>Methanosarcinaceae</taxon>
        <taxon>Methanococcoides</taxon>
    </lineage>
</organism>
<keyword evidence="1" id="KW-0479">Metal-binding</keyword>
<dbReference type="HOGENOM" id="CLU_039703_0_0_2"/>
<dbReference type="Proteomes" id="UP000033048">
    <property type="component" value="Chromosome"/>
</dbReference>
<keyword evidence="1" id="KW-0862">Zinc</keyword>
<dbReference type="InterPro" id="IPR033167">
    <property type="entry name" value="Nre"/>
</dbReference>
<name>A0A0E3SP32_METMT</name>
<dbReference type="GeneID" id="24892740"/>
<dbReference type="Pfam" id="PF04895">
    <property type="entry name" value="Nre_C"/>
    <property type="match status" value="1"/>
</dbReference>
<dbReference type="GO" id="GO:0006281">
    <property type="term" value="P:DNA repair"/>
    <property type="evidence" value="ECO:0007669"/>
    <property type="project" value="UniProtKB-UniRule"/>
</dbReference>
<dbReference type="GO" id="GO:0008270">
    <property type="term" value="F:zinc ion binding"/>
    <property type="evidence" value="ECO:0007669"/>
    <property type="project" value="UniProtKB-UniRule"/>
</dbReference>
<comment type="function">
    <text evidence="1">Involved in DNA damage repair.</text>
</comment>
<dbReference type="OrthoDB" id="6609at2157"/>
<feature type="zinc finger region" description="C4-type" evidence="1">
    <location>
        <begin position="6"/>
        <end position="20"/>
    </location>
</feature>